<name>A0A6U8KC88_9EUGL</name>
<evidence type="ECO:0000313" key="3">
    <source>
        <dbReference type="EMBL" id="CAD9033652.1"/>
    </source>
</evidence>
<dbReference type="AlphaFoldDB" id="A0A6U8KC88"/>
<accession>A0A6U8KC88</accession>
<reference evidence="2" key="1">
    <citation type="submission" date="2021-01" db="EMBL/GenBank/DDBJ databases">
        <authorList>
            <person name="Corre E."/>
            <person name="Pelletier E."/>
            <person name="Niang G."/>
            <person name="Scheremetjew M."/>
            <person name="Finn R."/>
            <person name="Kale V."/>
            <person name="Holt S."/>
            <person name="Cochrane G."/>
            <person name="Meng A."/>
            <person name="Brown T."/>
            <person name="Cohen L."/>
        </authorList>
    </citation>
    <scope>NUCLEOTIDE SEQUENCE</scope>
    <source>
        <strain evidence="2">NIES-381</strain>
    </source>
</reference>
<proteinExistence type="predicted"/>
<gene>
    <name evidence="2" type="ORF">EGYM00392_LOCUS44800</name>
    <name evidence="3" type="ORF">EGYM00392_LOCUS44801</name>
</gene>
<feature type="compositionally biased region" description="Pro residues" evidence="1">
    <location>
        <begin position="1"/>
        <end position="17"/>
    </location>
</feature>
<protein>
    <submittedName>
        <fullName evidence="2">Uncharacterized protein</fullName>
    </submittedName>
</protein>
<dbReference type="EMBL" id="HBGA01121479">
    <property type="protein sequence ID" value="CAD9033651.1"/>
    <property type="molecule type" value="Transcribed_RNA"/>
</dbReference>
<evidence type="ECO:0000313" key="2">
    <source>
        <dbReference type="EMBL" id="CAD9033651.1"/>
    </source>
</evidence>
<dbReference type="EMBL" id="HBGA01121480">
    <property type="protein sequence ID" value="CAD9033652.1"/>
    <property type="molecule type" value="Transcribed_RNA"/>
</dbReference>
<sequence length="105" mass="10393">MQPSSPPRQATKPPPLASAPGAWAPRSPTAVFATRPTSGGPPLEPVCRPAPATANPPPAFSEVTAGRSPTNGPKAPASPALGDPSASLPPAIGICDDISTLKAVQ</sequence>
<evidence type="ECO:0000256" key="1">
    <source>
        <dbReference type="SAM" id="MobiDB-lite"/>
    </source>
</evidence>
<feature type="region of interest" description="Disordered" evidence="1">
    <location>
        <begin position="1"/>
        <end position="91"/>
    </location>
</feature>
<organism evidence="2">
    <name type="scientific">Eutreptiella gymnastica</name>
    <dbReference type="NCBI Taxonomy" id="73025"/>
    <lineage>
        <taxon>Eukaryota</taxon>
        <taxon>Discoba</taxon>
        <taxon>Euglenozoa</taxon>
        <taxon>Euglenida</taxon>
        <taxon>Spirocuta</taxon>
        <taxon>Euglenophyceae</taxon>
        <taxon>Eutreptiales</taxon>
        <taxon>Eutreptiaceae</taxon>
        <taxon>Eutreptiella</taxon>
    </lineage>
</organism>